<accession>A0A1X6YQ14</accession>
<dbReference type="OrthoDB" id="9758917at2"/>
<keyword evidence="12" id="KW-0346">Stress response</keyword>
<evidence type="ECO:0000256" key="1">
    <source>
        <dbReference type="ARBA" id="ARBA00001772"/>
    </source>
</evidence>
<keyword evidence="11" id="KW-0720">Serine protease</keyword>
<feature type="active site" description="Charge relay system" evidence="14">
    <location>
        <position position="115"/>
    </location>
</feature>
<feature type="chain" id="PRO_5038851726" description="Probable periplasmic serine endoprotease DegP-like" evidence="16">
    <location>
        <begin position="36"/>
        <end position="475"/>
    </location>
</feature>
<evidence type="ECO:0000256" key="13">
    <source>
        <dbReference type="ARBA" id="ARBA00032850"/>
    </source>
</evidence>
<name>A0A1X6YQ14_9RHOB</name>
<keyword evidence="9" id="KW-0574">Periplasm</keyword>
<dbReference type="GO" id="GO:0006508">
    <property type="term" value="P:proteolysis"/>
    <property type="evidence" value="ECO:0007669"/>
    <property type="project" value="UniProtKB-KW"/>
</dbReference>
<dbReference type="InterPro" id="IPR036034">
    <property type="entry name" value="PDZ_sf"/>
</dbReference>
<comment type="similarity">
    <text evidence="3">Belongs to the peptidase S1C family.</text>
</comment>
<keyword evidence="6 18" id="KW-0645">Protease</keyword>
<dbReference type="Gene3D" id="2.40.10.120">
    <property type="match status" value="1"/>
</dbReference>
<keyword evidence="8" id="KW-0677">Repeat</keyword>
<evidence type="ECO:0000256" key="16">
    <source>
        <dbReference type="SAM" id="SignalP"/>
    </source>
</evidence>
<dbReference type="NCBIfam" id="TIGR02037">
    <property type="entry name" value="degP_htrA_DO"/>
    <property type="match status" value="1"/>
</dbReference>
<comment type="catalytic activity">
    <reaction evidence="1">
        <text>Acts on substrates that are at least partially unfolded. The cleavage site P1 residue is normally between a pair of hydrophobic residues, such as Val-|-Val.</text>
        <dbReference type="EC" id="3.4.21.107"/>
    </reaction>
</comment>
<feature type="signal peptide" evidence="16">
    <location>
        <begin position="1"/>
        <end position="35"/>
    </location>
</feature>
<keyword evidence="7 16" id="KW-0732">Signal</keyword>
<dbReference type="SMART" id="SM00228">
    <property type="entry name" value="PDZ"/>
    <property type="match status" value="2"/>
</dbReference>
<evidence type="ECO:0000256" key="9">
    <source>
        <dbReference type="ARBA" id="ARBA00022764"/>
    </source>
</evidence>
<evidence type="ECO:0000313" key="18">
    <source>
        <dbReference type="EMBL" id="SLN27284.1"/>
    </source>
</evidence>
<feature type="binding site" evidence="15">
    <location>
        <position position="145"/>
    </location>
    <ligand>
        <name>substrate</name>
    </ligand>
</feature>
<dbReference type="PANTHER" id="PTHR22939">
    <property type="entry name" value="SERINE PROTEASE FAMILY S1C HTRA-RELATED"/>
    <property type="match status" value="1"/>
</dbReference>
<dbReference type="Proteomes" id="UP000193778">
    <property type="component" value="Unassembled WGS sequence"/>
</dbReference>
<dbReference type="GO" id="GO:0004252">
    <property type="term" value="F:serine-type endopeptidase activity"/>
    <property type="evidence" value="ECO:0007669"/>
    <property type="project" value="InterPro"/>
</dbReference>
<evidence type="ECO:0000256" key="8">
    <source>
        <dbReference type="ARBA" id="ARBA00022737"/>
    </source>
</evidence>
<dbReference type="Pfam" id="PF13180">
    <property type="entry name" value="PDZ_2"/>
    <property type="match status" value="1"/>
</dbReference>
<dbReference type="PRINTS" id="PR00834">
    <property type="entry name" value="PROTEASES2C"/>
</dbReference>
<dbReference type="SUPFAM" id="SSF50156">
    <property type="entry name" value="PDZ domain-like"/>
    <property type="match status" value="2"/>
</dbReference>
<evidence type="ECO:0000256" key="10">
    <source>
        <dbReference type="ARBA" id="ARBA00022801"/>
    </source>
</evidence>
<feature type="binding site" evidence="15">
    <location>
        <begin position="217"/>
        <end position="219"/>
    </location>
    <ligand>
        <name>substrate</name>
    </ligand>
</feature>
<dbReference type="Pfam" id="PF17820">
    <property type="entry name" value="PDZ_6"/>
    <property type="match status" value="1"/>
</dbReference>
<feature type="binding site" evidence="15">
    <location>
        <position position="56"/>
    </location>
    <ligand>
        <name>substrate</name>
    </ligand>
</feature>
<dbReference type="InterPro" id="IPR001478">
    <property type="entry name" value="PDZ"/>
</dbReference>
<proteinExistence type="inferred from homology"/>
<dbReference type="InterPro" id="IPR041489">
    <property type="entry name" value="PDZ_6"/>
</dbReference>
<feature type="domain" description="PDZ" evidence="17">
    <location>
        <begin position="258"/>
        <end position="353"/>
    </location>
</feature>
<protein>
    <recommendedName>
        <fullName evidence="5">Probable periplasmic serine endoprotease DegP-like</fullName>
        <ecNumber evidence="4">3.4.21.107</ecNumber>
    </recommendedName>
    <alternativeName>
        <fullName evidence="13">Protease Do</fullName>
    </alternativeName>
</protein>
<evidence type="ECO:0000259" key="17">
    <source>
        <dbReference type="PROSITE" id="PS50106"/>
    </source>
</evidence>
<dbReference type="RefSeq" id="WP_085821636.1">
    <property type="nucleotide sequence ID" value="NZ_FWFP01000003.1"/>
</dbReference>
<feature type="domain" description="PDZ" evidence="17">
    <location>
        <begin position="369"/>
        <end position="475"/>
    </location>
</feature>
<evidence type="ECO:0000256" key="14">
    <source>
        <dbReference type="PIRSR" id="PIRSR611782-1"/>
    </source>
</evidence>
<dbReference type="AlphaFoldDB" id="A0A1X6YQ14"/>
<gene>
    <name evidence="18" type="primary">mucD</name>
    <name evidence="18" type="ORF">RUM8411_01081</name>
</gene>
<dbReference type="PANTHER" id="PTHR22939:SF130">
    <property type="entry name" value="PERIPLASMIC SERINE ENDOPROTEASE DEGP-LIKE-RELATED"/>
    <property type="match status" value="1"/>
</dbReference>
<evidence type="ECO:0000313" key="19">
    <source>
        <dbReference type="Proteomes" id="UP000193778"/>
    </source>
</evidence>
<feature type="binding site" evidence="15">
    <location>
        <position position="115"/>
    </location>
    <ligand>
        <name>substrate</name>
    </ligand>
</feature>
<reference evidence="19" key="1">
    <citation type="submission" date="2017-03" db="EMBL/GenBank/DDBJ databases">
        <authorList>
            <person name="Rodrigo-Torres L."/>
            <person name="Arahal R.D."/>
            <person name="Lucena T."/>
        </authorList>
    </citation>
    <scope>NUCLEOTIDE SEQUENCE [LARGE SCALE GENOMIC DNA]</scope>
    <source>
        <strain evidence="19">CECT 8411</strain>
    </source>
</reference>
<evidence type="ECO:0000256" key="4">
    <source>
        <dbReference type="ARBA" id="ARBA00013035"/>
    </source>
</evidence>
<evidence type="ECO:0000256" key="5">
    <source>
        <dbReference type="ARBA" id="ARBA00013958"/>
    </source>
</evidence>
<dbReference type="Pfam" id="PF13365">
    <property type="entry name" value="Trypsin_2"/>
    <property type="match status" value="1"/>
</dbReference>
<feature type="active site" description="Charge relay system" evidence="14">
    <location>
        <position position="219"/>
    </location>
</feature>
<dbReference type="GO" id="GO:0042597">
    <property type="term" value="C:periplasmic space"/>
    <property type="evidence" value="ECO:0007669"/>
    <property type="project" value="UniProtKB-SubCell"/>
</dbReference>
<evidence type="ECO:0000256" key="12">
    <source>
        <dbReference type="ARBA" id="ARBA00023016"/>
    </source>
</evidence>
<evidence type="ECO:0000256" key="11">
    <source>
        <dbReference type="ARBA" id="ARBA00022825"/>
    </source>
</evidence>
<dbReference type="EMBL" id="FWFP01000003">
    <property type="protein sequence ID" value="SLN27284.1"/>
    <property type="molecule type" value="Genomic_DNA"/>
</dbReference>
<dbReference type="SUPFAM" id="SSF50494">
    <property type="entry name" value="Trypsin-like serine proteases"/>
    <property type="match status" value="1"/>
</dbReference>
<feature type="active site" description="Charge relay system" evidence="14">
    <location>
        <position position="145"/>
    </location>
</feature>
<dbReference type="InterPro" id="IPR011782">
    <property type="entry name" value="Pept_S1C_Do"/>
</dbReference>
<evidence type="ECO:0000256" key="3">
    <source>
        <dbReference type="ARBA" id="ARBA00010541"/>
    </source>
</evidence>
<dbReference type="InterPro" id="IPR001940">
    <property type="entry name" value="Peptidase_S1C"/>
</dbReference>
<organism evidence="18 19">
    <name type="scientific">Ruegeria meonggei</name>
    <dbReference type="NCBI Taxonomy" id="1446476"/>
    <lineage>
        <taxon>Bacteria</taxon>
        <taxon>Pseudomonadati</taxon>
        <taxon>Pseudomonadota</taxon>
        <taxon>Alphaproteobacteria</taxon>
        <taxon>Rhodobacterales</taxon>
        <taxon>Roseobacteraceae</taxon>
        <taxon>Ruegeria</taxon>
    </lineage>
</organism>
<keyword evidence="19" id="KW-1185">Reference proteome</keyword>
<evidence type="ECO:0000256" key="6">
    <source>
        <dbReference type="ARBA" id="ARBA00022670"/>
    </source>
</evidence>
<dbReference type="PROSITE" id="PS50106">
    <property type="entry name" value="PDZ"/>
    <property type="match status" value="2"/>
</dbReference>
<evidence type="ECO:0000256" key="15">
    <source>
        <dbReference type="PIRSR" id="PIRSR611782-2"/>
    </source>
</evidence>
<sequence length="475" mass="48606">MSIRKSSLLPGTNNWVGVGALGAALLATTALPSMADEALADLVENVSPSVVTIIAEQNTAPMPAQGQDLEDHPFGEFFKRFGTPEGFNAPQRGPAQGLGSGFVLDEAGYIVTNHHVVDNAATVTVRLSDERSFEAEVIGTDPLTDIAILKIDAGESLQAVDLGNSDVIRVGEDVVAIGNPFGLHSTVTTGIVSAKGRNISQGPYAEFIQTDAAINKGNSGGPLFNMEGEVVGVNSAIYSPTGGSVGLGFAVTSNIVEHIAADLRDDGQVSRGWLGVSIQNVSPEIAAAMGIDASAGALVSDVVDGSPAEGILKQGDVILTFNNEPVDSSSDLPLLVGTTKVGTDSVLTVLRDGAEQQLELTIGQHQSASAEIDKSVDETVSGTALGVTVAPLTDSNRSQMGVAENVDGVVVTDMAPDSPAAKAGLQPGDVIVKLGGQDTATPDALKAALDSEKTDPALVLINRGGNQIFVAVEIA</sequence>
<keyword evidence="10 18" id="KW-0378">Hydrolase</keyword>
<evidence type="ECO:0000256" key="7">
    <source>
        <dbReference type="ARBA" id="ARBA00022729"/>
    </source>
</evidence>
<dbReference type="CDD" id="cd10839">
    <property type="entry name" value="cpPDZ1_DegP-like"/>
    <property type="match status" value="1"/>
</dbReference>
<dbReference type="InterPro" id="IPR009003">
    <property type="entry name" value="Peptidase_S1_PA"/>
</dbReference>
<dbReference type="EC" id="3.4.21.107" evidence="4"/>
<evidence type="ECO:0000256" key="2">
    <source>
        <dbReference type="ARBA" id="ARBA00004418"/>
    </source>
</evidence>
<comment type="subcellular location">
    <subcellularLocation>
        <location evidence="2">Periplasm</location>
    </subcellularLocation>
</comment>
<dbReference type="Gene3D" id="2.30.42.10">
    <property type="match status" value="2"/>
</dbReference>